<dbReference type="NCBIfam" id="TIGR01352">
    <property type="entry name" value="tonB_Cterm"/>
    <property type="match status" value="1"/>
</dbReference>
<feature type="region of interest" description="Disordered" evidence="11">
    <location>
        <begin position="67"/>
        <end position="167"/>
    </location>
</feature>
<keyword evidence="9 10" id="KW-0472">Membrane</keyword>
<dbReference type="EMBL" id="BAABFL010000471">
    <property type="protein sequence ID" value="GAA4652216.1"/>
    <property type="molecule type" value="Genomic_DNA"/>
</dbReference>
<evidence type="ECO:0000256" key="2">
    <source>
        <dbReference type="ARBA" id="ARBA00006555"/>
    </source>
</evidence>
<dbReference type="PROSITE" id="PS52015">
    <property type="entry name" value="TONB_CTD"/>
    <property type="match status" value="1"/>
</dbReference>
<feature type="transmembrane region" description="Helical" evidence="10">
    <location>
        <begin position="23"/>
        <end position="41"/>
    </location>
</feature>
<dbReference type="Proteomes" id="UP001500604">
    <property type="component" value="Unassembled WGS sequence"/>
</dbReference>
<comment type="similarity">
    <text evidence="2 10">Belongs to the TonB family.</text>
</comment>
<evidence type="ECO:0000256" key="9">
    <source>
        <dbReference type="ARBA" id="ARBA00023136"/>
    </source>
</evidence>
<dbReference type="Pfam" id="PF03544">
    <property type="entry name" value="TonB_C"/>
    <property type="match status" value="1"/>
</dbReference>
<dbReference type="InterPro" id="IPR003538">
    <property type="entry name" value="TonB"/>
</dbReference>
<keyword evidence="7 10" id="KW-0653">Protein transport</keyword>
<accession>A0ABP8V919</accession>
<dbReference type="InterPro" id="IPR051045">
    <property type="entry name" value="TonB-dependent_transducer"/>
</dbReference>
<dbReference type="InterPro" id="IPR006260">
    <property type="entry name" value="TonB/TolA_C"/>
</dbReference>
<evidence type="ECO:0000259" key="12">
    <source>
        <dbReference type="PROSITE" id="PS52015"/>
    </source>
</evidence>
<comment type="function">
    <text evidence="10">Interacts with outer membrane receptor proteins that carry out high-affinity binding and energy dependent uptake into the periplasmic space of specific substrates. It could act to transduce energy from the cytoplasmic membrane to specific energy-requiring processes in the outer membrane, resulting in the release into the periplasm of ligands bound by these outer membrane proteins.</text>
</comment>
<dbReference type="InterPro" id="IPR037682">
    <property type="entry name" value="TonB_C"/>
</dbReference>
<evidence type="ECO:0000313" key="13">
    <source>
        <dbReference type="EMBL" id="GAA4652216.1"/>
    </source>
</evidence>
<proteinExistence type="inferred from homology"/>
<evidence type="ECO:0000256" key="10">
    <source>
        <dbReference type="RuleBase" id="RU362123"/>
    </source>
</evidence>
<evidence type="ECO:0000256" key="5">
    <source>
        <dbReference type="ARBA" id="ARBA00022519"/>
    </source>
</evidence>
<evidence type="ECO:0000256" key="7">
    <source>
        <dbReference type="ARBA" id="ARBA00022927"/>
    </source>
</evidence>
<keyword evidence="8 10" id="KW-1133">Transmembrane helix</keyword>
<keyword evidence="4 10" id="KW-1003">Cell membrane</keyword>
<feature type="compositionally biased region" description="Basic and acidic residues" evidence="11">
    <location>
        <begin position="112"/>
        <end position="135"/>
    </location>
</feature>
<keyword evidence="5 10" id="KW-0997">Cell inner membrane</keyword>
<comment type="caution">
    <text evidence="13">The sequence shown here is derived from an EMBL/GenBank/DDBJ whole genome shotgun (WGS) entry which is preliminary data.</text>
</comment>
<keyword evidence="3 10" id="KW-0813">Transport</keyword>
<keyword evidence="14" id="KW-1185">Reference proteome</keyword>
<sequence>MVPGPGQVFANGECACLMMHSDILVTIVISLAIHAAIVGFVGKPETRLDMLALPQGGQTLQVNVTLASPSSSKAEPEKDDQNKPADEPEPQVVKKPESVVTTRGDSPNKTVVKTDDERPRPVRKPKPPEPEKKPDTLPPEKLVAKKETTESQRPVTEVSKGNTAQDMSRTADVAGLTDQRPLVTEPLFNGAQRKPAYPYQARKRGQQGTVLLEVFLDKRGHIESVTLVDSSGFSLLDRAAEKAVRRWSFRPLVRDGVALASRVRVPVVFRLDA</sequence>
<dbReference type="PRINTS" id="PR01374">
    <property type="entry name" value="TONBPROTEIN"/>
</dbReference>
<protein>
    <recommendedName>
        <fullName evidence="10">Protein TonB</fullName>
    </recommendedName>
</protein>
<feature type="compositionally biased region" description="Basic and acidic residues" evidence="11">
    <location>
        <begin position="74"/>
        <end position="97"/>
    </location>
</feature>
<name>A0ABP8V919_9GAMM</name>
<dbReference type="Gene3D" id="3.30.1150.10">
    <property type="match status" value="1"/>
</dbReference>
<dbReference type="PANTHER" id="PTHR33446">
    <property type="entry name" value="PROTEIN TONB-RELATED"/>
    <property type="match status" value="1"/>
</dbReference>
<evidence type="ECO:0000256" key="1">
    <source>
        <dbReference type="ARBA" id="ARBA00004383"/>
    </source>
</evidence>
<evidence type="ECO:0000256" key="6">
    <source>
        <dbReference type="ARBA" id="ARBA00022692"/>
    </source>
</evidence>
<keyword evidence="6 10" id="KW-0812">Transmembrane</keyword>
<comment type="subcellular location">
    <subcellularLocation>
        <location evidence="1 10">Cell inner membrane</location>
        <topology evidence="1 10">Single-pass membrane protein</topology>
        <orientation evidence="1 10">Periplasmic side</orientation>
    </subcellularLocation>
</comment>
<dbReference type="PANTHER" id="PTHR33446:SF2">
    <property type="entry name" value="PROTEIN TONB"/>
    <property type="match status" value="1"/>
</dbReference>
<reference evidence="14" key="1">
    <citation type="journal article" date="2019" name="Int. J. Syst. Evol. Microbiol.">
        <title>The Global Catalogue of Microorganisms (GCM) 10K type strain sequencing project: providing services to taxonomists for standard genome sequencing and annotation.</title>
        <authorList>
            <consortium name="The Broad Institute Genomics Platform"/>
            <consortium name="The Broad Institute Genome Sequencing Center for Infectious Disease"/>
            <person name="Wu L."/>
            <person name="Ma J."/>
        </authorList>
    </citation>
    <scope>NUCLEOTIDE SEQUENCE [LARGE SCALE GENOMIC DNA]</scope>
    <source>
        <strain evidence="14">JCM 17805</strain>
    </source>
</reference>
<dbReference type="SUPFAM" id="SSF74653">
    <property type="entry name" value="TolA/TonB C-terminal domain"/>
    <property type="match status" value="1"/>
</dbReference>
<feature type="compositionally biased region" description="Polar residues" evidence="11">
    <location>
        <begin position="151"/>
        <end position="167"/>
    </location>
</feature>
<feature type="compositionally biased region" description="Polar residues" evidence="11">
    <location>
        <begin position="99"/>
        <end position="111"/>
    </location>
</feature>
<gene>
    <name evidence="13" type="primary">tonB</name>
    <name evidence="13" type="ORF">GCM10023116_45000</name>
</gene>
<evidence type="ECO:0000313" key="14">
    <source>
        <dbReference type="Proteomes" id="UP001500604"/>
    </source>
</evidence>
<evidence type="ECO:0000256" key="3">
    <source>
        <dbReference type="ARBA" id="ARBA00022448"/>
    </source>
</evidence>
<evidence type="ECO:0000256" key="4">
    <source>
        <dbReference type="ARBA" id="ARBA00022475"/>
    </source>
</evidence>
<keyword evidence="10" id="KW-0735">Signal-anchor</keyword>
<evidence type="ECO:0000256" key="11">
    <source>
        <dbReference type="SAM" id="MobiDB-lite"/>
    </source>
</evidence>
<organism evidence="13 14">
    <name type="scientific">Kistimonas scapharcae</name>
    <dbReference type="NCBI Taxonomy" id="1036133"/>
    <lineage>
        <taxon>Bacteria</taxon>
        <taxon>Pseudomonadati</taxon>
        <taxon>Pseudomonadota</taxon>
        <taxon>Gammaproteobacteria</taxon>
        <taxon>Oceanospirillales</taxon>
        <taxon>Endozoicomonadaceae</taxon>
        <taxon>Kistimonas</taxon>
    </lineage>
</organism>
<evidence type="ECO:0000256" key="8">
    <source>
        <dbReference type="ARBA" id="ARBA00022989"/>
    </source>
</evidence>
<feature type="domain" description="TonB C-terminal" evidence="12">
    <location>
        <begin position="182"/>
        <end position="273"/>
    </location>
</feature>